<reference evidence="5" key="1">
    <citation type="journal article" date="2023" name="Commun. Biol.">
        <title>Genome analysis of Parmales, the sister group of diatoms, reveals the evolutionary specialization of diatoms from phago-mixotrophs to photoautotrophs.</title>
        <authorList>
            <person name="Ban H."/>
            <person name="Sato S."/>
            <person name="Yoshikawa S."/>
            <person name="Yamada K."/>
            <person name="Nakamura Y."/>
            <person name="Ichinomiya M."/>
            <person name="Sato N."/>
            <person name="Blanc-Mathieu R."/>
            <person name="Endo H."/>
            <person name="Kuwata A."/>
            <person name="Ogata H."/>
        </authorList>
    </citation>
    <scope>NUCLEOTIDE SEQUENCE [LARGE SCALE GENOMIC DNA]</scope>
    <source>
        <strain evidence="5">NIES 3701</strain>
    </source>
</reference>
<dbReference type="SMART" id="SM00100">
    <property type="entry name" value="cNMP"/>
    <property type="match status" value="2"/>
</dbReference>
<dbReference type="PROSITE" id="PS50003">
    <property type="entry name" value="PH_DOMAIN"/>
    <property type="match status" value="1"/>
</dbReference>
<feature type="domain" description="Cyclic nucleotide-binding" evidence="3">
    <location>
        <begin position="740"/>
        <end position="838"/>
    </location>
</feature>
<evidence type="ECO:0000259" key="2">
    <source>
        <dbReference type="PROSITE" id="PS50003"/>
    </source>
</evidence>
<dbReference type="Gene3D" id="2.60.120.10">
    <property type="entry name" value="Jelly Rolls"/>
    <property type="match status" value="2"/>
</dbReference>
<dbReference type="SUPFAM" id="SSF51206">
    <property type="entry name" value="cAMP-binding domain-like"/>
    <property type="match status" value="3"/>
</dbReference>
<dbReference type="InterPro" id="IPR000595">
    <property type="entry name" value="cNMP-bd_dom"/>
</dbReference>
<organism evidence="4 5">
    <name type="scientific">Triparma strigata</name>
    <dbReference type="NCBI Taxonomy" id="1606541"/>
    <lineage>
        <taxon>Eukaryota</taxon>
        <taxon>Sar</taxon>
        <taxon>Stramenopiles</taxon>
        <taxon>Ochrophyta</taxon>
        <taxon>Bolidophyceae</taxon>
        <taxon>Parmales</taxon>
        <taxon>Triparmaceae</taxon>
        <taxon>Triparma</taxon>
    </lineage>
</organism>
<name>A0A9W7BE03_9STRA</name>
<dbReference type="CDD" id="cd00038">
    <property type="entry name" value="CAP_ED"/>
    <property type="match status" value="2"/>
</dbReference>
<evidence type="ECO:0000313" key="4">
    <source>
        <dbReference type="EMBL" id="GMH85013.1"/>
    </source>
</evidence>
<evidence type="ECO:0000313" key="5">
    <source>
        <dbReference type="Proteomes" id="UP001165085"/>
    </source>
</evidence>
<feature type="compositionally biased region" description="Acidic residues" evidence="1">
    <location>
        <begin position="1"/>
        <end position="10"/>
    </location>
</feature>
<dbReference type="Pfam" id="PF00027">
    <property type="entry name" value="cNMP_binding"/>
    <property type="match status" value="1"/>
</dbReference>
<evidence type="ECO:0000259" key="3">
    <source>
        <dbReference type="PROSITE" id="PS50042"/>
    </source>
</evidence>
<dbReference type="SMART" id="SM00233">
    <property type="entry name" value="PH"/>
    <property type="match status" value="1"/>
</dbReference>
<sequence length="872" mass="96720">MEGDGDAEGVDDGRGGEQDSISSLASPISSGRERGSTETGTGGGSVSSLESSSWNWNQAQTADGRTYYFNEKKQVKWNLTLEEKMKMLQTLELSFRKMEGYMWKRAPRHTDSDKSGIRRMMTPHWKTLFKKRYFVLEPSQKTLFYYADMSKQQVLGSLDLQQVSAVSTNLQDQTDMPQLPTEYILNITTHSRVWTFVCLTGEEQAAWNQCMQLMIFQNTQLRDARVLGAKADEVTKSGKRASIIMSSVKRKNSRVSNNETVAEKIAHMLAKKKEHGENVDSLFHANQEESVRRHSIELGINVDNLTLAEGGEKKHKSLIKRLTAASTRAIQGVGVGAGGEKRGTALLEAQAASRRLTNLFPGRNMSITAYQWGNIEKQHERIQSFKLKGGESKSQFIMGNVASSCVSITSEADITASKFCQFLFKNLGIGEIALTQFFDVHGRVRFLKEGEYLTEENSEVSTISLILAGEFLRQKNIHGDQYGISVLEVGDVCGIEEGEIGYCVSSVVAGCQGWVFDFRYDVFIEFISSMVDKPLAEVFAPFHKAFLANLLSCVPLLLDLEPPTLTEIAKNFSIRKYIKKGRIFSFEDKASEFVIIMNGTCKATHSDRSAGPTSPSSGDSKEIDASAPQDSQAPGSHEQIVGLYSSGDWLNDDALKNNRNNPVNLTAVSDKVLILCTDKAGFTSMLKIGGSGLLNSIQRVVSGRLAQSMNKTPLFFGMASMTSKFAMFMHFDEVPACTQICRQFGKCDGFYIVLSGTLNLIVESIAGIKLRKSVVKKVIRMNEFFGANWLLYNGGIAQGTVVTTSHCVLLRTPASSFDELQEICPLLRTRLDRMHEKQKELDLRELDLVKAVEEAVEMRGRGRGDSISDETL</sequence>
<dbReference type="Pfam" id="PF00169">
    <property type="entry name" value="PH"/>
    <property type="match status" value="1"/>
</dbReference>
<feature type="domain" description="Cyclic nucleotide-binding" evidence="3">
    <location>
        <begin position="556"/>
        <end position="686"/>
    </location>
</feature>
<keyword evidence="5" id="KW-1185">Reference proteome</keyword>
<dbReference type="EMBL" id="BRXY01000298">
    <property type="protein sequence ID" value="GMH85013.1"/>
    <property type="molecule type" value="Genomic_DNA"/>
</dbReference>
<feature type="region of interest" description="Disordered" evidence="1">
    <location>
        <begin position="604"/>
        <end position="637"/>
    </location>
</feature>
<dbReference type="Gene3D" id="2.30.29.30">
    <property type="entry name" value="Pleckstrin-homology domain (PH domain)/Phosphotyrosine-binding domain (PTB)"/>
    <property type="match status" value="1"/>
</dbReference>
<dbReference type="InterPro" id="IPR014710">
    <property type="entry name" value="RmlC-like_jellyroll"/>
</dbReference>
<dbReference type="Proteomes" id="UP001165085">
    <property type="component" value="Unassembled WGS sequence"/>
</dbReference>
<dbReference type="InterPro" id="IPR001849">
    <property type="entry name" value="PH_domain"/>
</dbReference>
<proteinExistence type="predicted"/>
<dbReference type="SUPFAM" id="SSF50729">
    <property type="entry name" value="PH domain-like"/>
    <property type="match status" value="1"/>
</dbReference>
<dbReference type="PROSITE" id="PS50042">
    <property type="entry name" value="CNMP_BINDING_3"/>
    <property type="match status" value="2"/>
</dbReference>
<dbReference type="AlphaFoldDB" id="A0A9W7BE03"/>
<feature type="domain" description="PH" evidence="2">
    <location>
        <begin position="111"/>
        <end position="216"/>
    </location>
</feature>
<gene>
    <name evidence="4" type="ORF">TrST_g12835</name>
</gene>
<dbReference type="InterPro" id="IPR018490">
    <property type="entry name" value="cNMP-bd_dom_sf"/>
</dbReference>
<accession>A0A9W7BE03</accession>
<protein>
    <submittedName>
        <fullName evidence="4">Uncharacterized protein</fullName>
    </submittedName>
</protein>
<evidence type="ECO:0000256" key="1">
    <source>
        <dbReference type="SAM" id="MobiDB-lite"/>
    </source>
</evidence>
<dbReference type="OrthoDB" id="190175at2759"/>
<comment type="caution">
    <text evidence="4">The sequence shown here is derived from an EMBL/GenBank/DDBJ whole genome shotgun (WGS) entry which is preliminary data.</text>
</comment>
<feature type="compositionally biased region" description="Low complexity" evidence="1">
    <location>
        <begin position="20"/>
        <end position="30"/>
    </location>
</feature>
<dbReference type="InterPro" id="IPR011993">
    <property type="entry name" value="PH-like_dom_sf"/>
</dbReference>
<feature type="region of interest" description="Disordered" evidence="1">
    <location>
        <begin position="1"/>
        <end position="53"/>
    </location>
</feature>